<feature type="binding site" evidence="17">
    <location>
        <position position="722"/>
    </location>
    <ligand>
        <name>ATP</name>
        <dbReference type="ChEBI" id="CHEBI:30616"/>
    </ligand>
</feature>
<evidence type="ECO:0000256" key="12">
    <source>
        <dbReference type="ARBA" id="ARBA00022989"/>
    </source>
</evidence>
<dbReference type="InterPro" id="IPR006539">
    <property type="entry name" value="P-type_ATPase_IV"/>
</dbReference>
<accession>A0A060VWD1</accession>
<feature type="binding site" evidence="17">
    <location>
        <position position="401"/>
    </location>
    <ligand>
        <name>ATP</name>
        <dbReference type="ChEBI" id="CHEBI:30616"/>
    </ligand>
</feature>
<dbReference type="InterPro" id="IPR004012">
    <property type="entry name" value="Run_dom"/>
</dbReference>
<keyword evidence="6 20" id="KW-0812">Transmembrane</keyword>
<dbReference type="InterPro" id="IPR037213">
    <property type="entry name" value="Run_dom_sf"/>
</dbReference>
<dbReference type="InterPro" id="IPR044492">
    <property type="entry name" value="P_typ_ATPase_HD_dom"/>
</dbReference>
<dbReference type="InterPro" id="IPR018303">
    <property type="entry name" value="ATPase_P-typ_P_site"/>
</dbReference>
<dbReference type="Pfam" id="PF02759">
    <property type="entry name" value="RUN"/>
    <property type="match status" value="1"/>
</dbReference>
<feature type="binding site" evidence="17">
    <location>
        <position position="585"/>
    </location>
    <ligand>
        <name>ATP</name>
        <dbReference type="ChEBI" id="CHEBI:30616"/>
    </ligand>
</feature>
<evidence type="ECO:0000256" key="13">
    <source>
        <dbReference type="ARBA" id="ARBA00023055"/>
    </source>
</evidence>
<dbReference type="GO" id="GO:0045332">
    <property type="term" value="P:phospholipid translocation"/>
    <property type="evidence" value="ECO:0007669"/>
    <property type="project" value="TreeGrafter"/>
</dbReference>
<dbReference type="GO" id="GO:0140345">
    <property type="term" value="F:phosphatidylcholine flippase activity"/>
    <property type="evidence" value="ECO:0007669"/>
    <property type="project" value="UniProtKB-ARBA"/>
</dbReference>
<dbReference type="SUPFAM" id="SSF56784">
    <property type="entry name" value="HAD-like"/>
    <property type="match status" value="1"/>
</dbReference>
<feature type="binding site" evidence="17">
    <location>
        <position position="867"/>
    </location>
    <ligand>
        <name>ATP</name>
        <dbReference type="ChEBI" id="CHEBI:30616"/>
    </ligand>
</feature>
<feature type="transmembrane region" description="Helical" evidence="20">
    <location>
        <begin position="924"/>
        <end position="942"/>
    </location>
</feature>
<feature type="binding site" evidence="17">
    <location>
        <position position="844"/>
    </location>
    <ligand>
        <name>ATP</name>
        <dbReference type="ChEBI" id="CHEBI:30616"/>
    </ligand>
</feature>
<dbReference type="Proteomes" id="UP000193380">
    <property type="component" value="Unassembled WGS sequence"/>
</dbReference>
<evidence type="ECO:0000256" key="19">
    <source>
        <dbReference type="SAM" id="MobiDB-lite"/>
    </source>
</evidence>
<feature type="binding site" evidence="17">
    <location>
        <position position="642"/>
    </location>
    <ligand>
        <name>ATP</name>
        <dbReference type="ChEBI" id="CHEBI:30616"/>
    </ligand>
</feature>
<feature type="transmembrane region" description="Helical" evidence="20">
    <location>
        <begin position="327"/>
        <end position="352"/>
    </location>
</feature>
<organism evidence="22 23">
    <name type="scientific">Oncorhynchus mykiss</name>
    <name type="common">Rainbow trout</name>
    <name type="synonym">Salmo gairdneri</name>
    <dbReference type="NCBI Taxonomy" id="8022"/>
    <lineage>
        <taxon>Eukaryota</taxon>
        <taxon>Metazoa</taxon>
        <taxon>Chordata</taxon>
        <taxon>Craniata</taxon>
        <taxon>Vertebrata</taxon>
        <taxon>Euteleostomi</taxon>
        <taxon>Actinopterygii</taxon>
        <taxon>Neopterygii</taxon>
        <taxon>Teleostei</taxon>
        <taxon>Protacanthopterygii</taxon>
        <taxon>Salmoniformes</taxon>
        <taxon>Salmonidae</taxon>
        <taxon>Salmoninae</taxon>
        <taxon>Oncorhynchus</taxon>
    </lineage>
</organism>
<feature type="compositionally biased region" description="Polar residues" evidence="19">
    <location>
        <begin position="1734"/>
        <end position="1755"/>
    </location>
</feature>
<evidence type="ECO:0000256" key="6">
    <source>
        <dbReference type="ARBA" id="ARBA00022692"/>
    </source>
</evidence>
<dbReference type="InterPro" id="IPR032630">
    <property type="entry name" value="P_typ_ATPase_c"/>
</dbReference>
<dbReference type="GO" id="GO:0005886">
    <property type="term" value="C:plasma membrane"/>
    <property type="evidence" value="ECO:0007669"/>
    <property type="project" value="TreeGrafter"/>
</dbReference>
<dbReference type="Pfam" id="PF13246">
    <property type="entry name" value="Cation_ATPase"/>
    <property type="match status" value="1"/>
</dbReference>
<keyword evidence="9 17" id="KW-0067">ATP-binding</keyword>
<dbReference type="NCBIfam" id="TIGR01494">
    <property type="entry name" value="ATPase_P-type"/>
    <property type="match status" value="1"/>
</dbReference>
<comment type="subcellular location">
    <subcellularLocation>
        <location evidence="2">Endomembrane system</location>
        <topology evidence="2">Multi-pass membrane protein</topology>
    </subcellularLocation>
</comment>
<evidence type="ECO:0000256" key="15">
    <source>
        <dbReference type="ARBA" id="ARBA00034036"/>
    </source>
</evidence>
<feature type="region of interest" description="Disordered" evidence="19">
    <location>
        <begin position="1643"/>
        <end position="1673"/>
    </location>
</feature>
<feature type="region of interest" description="Disordered" evidence="19">
    <location>
        <begin position="1887"/>
        <end position="1952"/>
    </location>
</feature>
<dbReference type="GO" id="GO:0000287">
    <property type="term" value="F:magnesium ion binding"/>
    <property type="evidence" value="ECO:0007669"/>
    <property type="project" value="InterPro"/>
</dbReference>
<feature type="compositionally biased region" description="Basic and acidic residues" evidence="19">
    <location>
        <begin position="1645"/>
        <end position="1665"/>
    </location>
</feature>
<dbReference type="InterPro" id="IPR032631">
    <property type="entry name" value="P-type_ATPase_N"/>
</dbReference>
<keyword evidence="8 17" id="KW-0547">Nucleotide-binding</keyword>
<evidence type="ECO:0000259" key="21">
    <source>
        <dbReference type="PROSITE" id="PS50826"/>
    </source>
</evidence>
<dbReference type="Pfam" id="PF16209">
    <property type="entry name" value="PhoLip_ATPase_N"/>
    <property type="match status" value="1"/>
</dbReference>
<feature type="binding site" evidence="17">
    <location>
        <position position="400"/>
    </location>
    <ligand>
        <name>ATP</name>
        <dbReference type="ChEBI" id="CHEBI:30616"/>
    </ligand>
</feature>
<evidence type="ECO:0000256" key="7">
    <source>
        <dbReference type="ARBA" id="ARBA00022723"/>
    </source>
</evidence>
<dbReference type="SFLD" id="SFLDS00003">
    <property type="entry name" value="Haloacid_Dehalogenase"/>
    <property type="match status" value="1"/>
</dbReference>
<feature type="binding site" evidence="17">
    <location>
        <position position="544"/>
    </location>
    <ligand>
        <name>ATP</name>
        <dbReference type="ChEBI" id="CHEBI:30616"/>
    </ligand>
</feature>
<feature type="region of interest" description="Disordered" evidence="19">
    <location>
        <begin position="1723"/>
        <end position="1774"/>
    </location>
</feature>
<evidence type="ECO:0000313" key="22">
    <source>
        <dbReference type="EMBL" id="CDQ59172.1"/>
    </source>
</evidence>
<feature type="compositionally biased region" description="Polar residues" evidence="19">
    <location>
        <begin position="2348"/>
        <end position="2357"/>
    </location>
</feature>
<protein>
    <recommendedName>
        <fullName evidence="4">P-type phospholipid transporter</fullName>
        <ecNumber evidence="4">7.6.2.1</ecNumber>
    </recommendedName>
</protein>
<feature type="domain" description="RUN" evidence="21">
    <location>
        <begin position="2062"/>
        <end position="2206"/>
    </location>
</feature>
<dbReference type="Gene3D" id="1.20.58.900">
    <property type="match status" value="1"/>
</dbReference>
<evidence type="ECO:0000256" key="4">
    <source>
        <dbReference type="ARBA" id="ARBA00012189"/>
    </source>
</evidence>
<comment type="cofactor">
    <cofactor evidence="1 18">
        <name>Mg(2+)</name>
        <dbReference type="ChEBI" id="CHEBI:18420"/>
    </cofactor>
</comment>
<evidence type="ECO:0000256" key="16">
    <source>
        <dbReference type="PIRSR" id="PIRSR606539-1"/>
    </source>
</evidence>
<dbReference type="SFLD" id="SFLDG00002">
    <property type="entry name" value="C1.7:_P-type_atpase_like"/>
    <property type="match status" value="1"/>
</dbReference>
<dbReference type="EC" id="7.6.2.1" evidence="4"/>
<feature type="transmembrane region" description="Helical" evidence="20">
    <location>
        <begin position="427"/>
        <end position="447"/>
    </location>
</feature>
<evidence type="ECO:0000256" key="10">
    <source>
        <dbReference type="ARBA" id="ARBA00022842"/>
    </source>
</evidence>
<feature type="binding site" evidence="17">
    <location>
        <position position="723"/>
    </location>
    <ligand>
        <name>ATP</name>
        <dbReference type="ChEBI" id="CHEBI:30616"/>
    </ligand>
</feature>
<comment type="catalytic activity">
    <reaction evidence="15">
        <text>ATP + H2O + phospholipidSide 1 = ADP + phosphate + phospholipidSide 2.</text>
        <dbReference type="EC" id="7.6.2.1"/>
    </reaction>
</comment>
<evidence type="ECO:0000256" key="1">
    <source>
        <dbReference type="ARBA" id="ARBA00001946"/>
    </source>
</evidence>
<dbReference type="Gene3D" id="2.70.150.10">
    <property type="entry name" value="Calcium-transporting ATPase, cytoplasmic transduction domain A"/>
    <property type="match status" value="1"/>
</dbReference>
<feature type="region of interest" description="Disordered" evidence="19">
    <location>
        <begin position="1322"/>
        <end position="1395"/>
    </location>
</feature>
<dbReference type="PRINTS" id="PR00119">
    <property type="entry name" value="CATATPASE"/>
</dbReference>
<evidence type="ECO:0000256" key="18">
    <source>
        <dbReference type="PIRSR" id="PIRSR606539-3"/>
    </source>
</evidence>
<evidence type="ECO:0000256" key="8">
    <source>
        <dbReference type="ARBA" id="ARBA00022741"/>
    </source>
</evidence>
<feature type="compositionally biased region" description="Basic and acidic residues" evidence="19">
    <location>
        <begin position="2280"/>
        <end position="2312"/>
    </location>
</feature>
<dbReference type="Gene3D" id="3.40.50.1000">
    <property type="entry name" value="HAD superfamily/HAD-like"/>
    <property type="match status" value="2"/>
</dbReference>
<keyword evidence="13" id="KW-0445">Lipid transport</keyword>
<feature type="region of interest" description="Disordered" evidence="19">
    <location>
        <begin position="1418"/>
        <end position="1441"/>
    </location>
</feature>
<dbReference type="GO" id="GO:0005524">
    <property type="term" value="F:ATP binding"/>
    <property type="evidence" value="ECO:0007669"/>
    <property type="project" value="UniProtKB-KW"/>
</dbReference>
<evidence type="ECO:0000256" key="9">
    <source>
        <dbReference type="ARBA" id="ARBA00022840"/>
    </source>
</evidence>
<feature type="compositionally biased region" description="Polar residues" evidence="19">
    <location>
        <begin position="1890"/>
        <end position="1923"/>
    </location>
</feature>
<evidence type="ECO:0000256" key="3">
    <source>
        <dbReference type="ARBA" id="ARBA00008109"/>
    </source>
</evidence>
<feature type="transmembrane region" description="Helical" evidence="20">
    <location>
        <begin position="84"/>
        <end position="102"/>
    </location>
</feature>
<feature type="binding site" evidence="17">
    <location>
        <position position="402"/>
    </location>
    <ligand>
        <name>ATP</name>
        <dbReference type="ChEBI" id="CHEBI:30616"/>
    </ligand>
</feature>
<keyword evidence="12 20" id="KW-1133">Transmembrane helix</keyword>
<evidence type="ECO:0000256" key="5">
    <source>
        <dbReference type="ARBA" id="ARBA00022448"/>
    </source>
</evidence>
<feature type="binding site" evidence="17">
    <location>
        <position position="868"/>
    </location>
    <ligand>
        <name>ATP</name>
        <dbReference type="ChEBI" id="CHEBI:30616"/>
    </ligand>
</feature>
<proteinExistence type="inferred from homology"/>
<dbReference type="SUPFAM" id="SSF81665">
    <property type="entry name" value="Calcium ATPase, transmembrane domain M"/>
    <property type="match status" value="1"/>
</dbReference>
<keyword evidence="11" id="KW-1278">Translocase</keyword>
<dbReference type="PaxDb" id="8022-A0A060VWD1"/>
<dbReference type="GO" id="GO:0005802">
    <property type="term" value="C:trans-Golgi network"/>
    <property type="evidence" value="ECO:0007669"/>
    <property type="project" value="TreeGrafter"/>
</dbReference>
<evidence type="ECO:0000256" key="14">
    <source>
        <dbReference type="ARBA" id="ARBA00023136"/>
    </source>
</evidence>
<feature type="binding site" evidence="18">
    <location>
        <position position="864"/>
    </location>
    <ligand>
        <name>Mg(2+)</name>
        <dbReference type="ChEBI" id="CHEBI:18420"/>
    </ligand>
</feature>
<dbReference type="CDD" id="cd02073">
    <property type="entry name" value="P-type_ATPase_APLT_Dnf-like"/>
    <property type="match status" value="1"/>
</dbReference>
<feature type="compositionally biased region" description="Low complexity" evidence="19">
    <location>
        <begin position="1336"/>
        <end position="1347"/>
    </location>
</feature>
<dbReference type="InterPro" id="IPR008250">
    <property type="entry name" value="ATPase_P-typ_transduc_dom_A_sf"/>
</dbReference>
<dbReference type="STRING" id="8022.A0A060VWD1"/>
<dbReference type="InterPro" id="IPR001757">
    <property type="entry name" value="P_typ_ATPase"/>
</dbReference>
<evidence type="ECO:0000256" key="11">
    <source>
        <dbReference type="ARBA" id="ARBA00022967"/>
    </source>
</evidence>
<dbReference type="PROSITE" id="PS50826">
    <property type="entry name" value="RUN"/>
    <property type="match status" value="1"/>
</dbReference>
<reference evidence="22" key="1">
    <citation type="journal article" date="2014" name="Nat. Commun.">
        <title>The rainbow trout genome provides novel insights into evolution after whole-genome duplication in vertebrates.</title>
        <authorList>
            <person name="Berthelot C."/>
            <person name="Brunet F."/>
            <person name="Chalopin D."/>
            <person name="Juanchich A."/>
            <person name="Bernard M."/>
            <person name="Noel B."/>
            <person name="Bento P."/>
            <person name="Da Silva C."/>
            <person name="Labadie K."/>
            <person name="Alberti A."/>
            <person name="Aury J.M."/>
            <person name="Louis A."/>
            <person name="Dehais P."/>
            <person name="Bardou P."/>
            <person name="Montfort J."/>
            <person name="Klopp C."/>
            <person name="Cabau C."/>
            <person name="Gaspin C."/>
            <person name="Thorgaard G.H."/>
            <person name="Boussaha M."/>
            <person name="Quillet E."/>
            <person name="Guyomard R."/>
            <person name="Galiana D."/>
            <person name="Bobe J."/>
            <person name="Volff J.N."/>
            <person name="Genet C."/>
            <person name="Wincker P."/>
            <person name="Jaillon O."/>
            <person name="Roest Crollius H."/>
            <person name="Guiguen Y."/>
        </authorList>
    </citation>
    <scope>NUCLEOTIDE SEQUENCE [LARGE SCALE GENOMIC DNA]</scope>
</reference>
<dbReference type="PANTHER" id="PTHR24092">
    <property type="entry name" value="PROBABLE PHOSPHOLIPID-TRANSPORTING ATPASE"/>
    <property type="match status" value="1"/>
</dbReference>
<dbReference type="InterPro" id="IPR023299">
    <property type="entry name" value="ATPase_P-typ_cyto_dom_N"/>
</dbReference>
<feature type="transmembrane region" description="Helical" evidence="20">
    <location>
        <begin position="1003"/>
        <end position="1025"/>
    </location>
</feature>
<dbReference type="GO" id="GO:0007030">
    <property type="term" value="P:Golgi organization"/>
    <property type="evidence" value="ECO:0007669"/>
    <property type="project" value="TreeGrafter"/>
</dbReference>
<keyword evidence="14 20" id="KW-0472">Membrane</keyword>
<dbReference type="SMART" id="SM00593">
    <property type="entry name" value="RUN"/>
    <property type="match status" value="1"/>
</dbReference>
<dbReference type="EMBL" id="FR904318">
    <property type="protein sequence ID" value="CDQ59172.1"/>
    <property type="molecule type" value="Genomic_DNA"/>
</dbReference>
<reference evidence="22" key="2">
    <citation type="submission" date="2014-03" db="EMBL/GenBank/DDBJ databases">
        <authorList>
            <person name="Genoscope - CEA"/>
        </authorList>
    </citation>
    <scope>NUCLEOTIDE SEQUENCE</scope>
</reference>
<dbReference type="FunFam" id="3.40.50.1000:FF:000014">
    <property type="entry name" value="Phospholipid-transporting ATPase"/>
    <property type="match status" value="1"/>
</dbReference>
<keyword evidence="10 18" id="KW-0460">Magnesium</keyword>
<dbReference type="InterPro" id="IPR023214">
    <property type="entry name" value="HAD_sf"/>
</dbReference>
<feature type="transmembrane region" description="Helical" evidence="20">
    <location>
        <begin position="1116"/>
        <end position="1137"/>
    </location>
</feature>
<dbReference type="SUPFAM" id="SSF81653">
    <property type="entry name" value="Calcium ATPase, transduction domain A"/>
    <property type="match status" value="1"/>
</dbReference>
<evidence type="ECO:0000313" key="23">
    <source>
        <dbReference type="Proteomes" id="UP000193380"/>
    </source>
</evidence>
<evidence type="ECO:0000256" key="2">
    <source>
        <dbReference type="ARBA" id="ARBA00004127"/>
    </source>
</evidence>
<dbReference type="Gene3D" id="3.40.1110.10">
    <property type="entry name" value="Calcium-transporting ATPase, cytoplasmic domain N"/>
    <property type="match status" value="2"/>
</dbReference>
<dbReference type="InterPro" id="IPR023298">
    <property type="entry name" value="ATPase_P-typ_TM_dom_sf"/>
</dbReference>
<dbReference type="SUPFAM" id="SSF81660">
    <property type="entry name" value="Metal cation-transporting ATPase, ATP-binding domain N"/>
    <property type="match status" value="1"/>
</dbReference>
<sequence length="2393" mass="268395">MGSLLSQLGLECGRKEVKEEERHLRANDREFNLSYEYADNAIKTSKYNIFTFLPLNLFEQFQRLANAYFLFLLCLQLIPEISSLSWFTTVVPLVLVLSMTMAKDGSDDINRHRCDRQVNNRKVEVLIDGELRSEKWMDVQVGDIIKLENNQFVTADLLLLSSSEPLNLVYIETAELDGETNLKVKQALTVTGELEDCIEKLANFNGEVRCEPPNNRLDKFTGTLTLKEEMYSLDNEKVLLRGCTLRNTQWCFGLVVFGGPDTKLMQNCGKTTLKRTSIDRLMNVLVLSIFGFLAVMCLILAVGNGIWEYQEGSKFAAFLPKQEGVNAPFSAFLTFWSYVIILNTVVPISLYVSVEIIRLGNSFYIDWDRKMYYPKSDTPAEARTTTLNEELGQIKYIFSDKTGTLTQNIMTFNKCSINGKSYVKNTVYIFLHLFIYIHSFDVVTIILQCKKKNEIKKNPSMSRYLLDFSGQRVEINEKTEKVDFSWNNLADPKFCFHDHSLVEVVREGNPEVQAFFRLLALCHTVMPEEKKEGELYYQAQSPDEGALVTAARNFGFVFRSRTPESITVVEMGELVTYELLAVLDFNNVRKRMSVIVRSPEGKLTLYCKGADTIIFERLNPSCSKLKEVTTEHLNEYAGDGLRTLALAYKDIDPKYMEEWKLRHHEASTAMDEREEKLDALYEEIEKGLLLLGSTAVEDKLQDGVPQTIEQLSKADIKIWVLTGDKQETAENIGYSCNMLREEMTEVFIVSANTAEEVRKELQTARRKMRPDGPEEPTVTKSRSGLFCLLKTETVADEPVDGEYAMVINGHSLAFALEKDMEMELLRTACMCQTVICCRVTPLQKAQVVELVKKYKQAITLAIGDGANDVSMIKAAHIGVGISGQEGMQAVLSSDFSFAQFRYLQRLLLVHGRWSYLRMCKFLRYFFYKNFTFTFVHFWYGFFCGFSAQTVYDEWFITLYNLVYTALPVLALSLFDQDVNDRWSFQYPKLYAPGQLNQYFSKRAFVYTVLHSGYSSLVLFFIPWAAMYDTVRDDGKDIVDYQSFALLAQTCLLIAVSIQLGLDTHYWTSVNQFFLWGSLCVYFAVIFTMYSNGMFLIFTSSFPFIGTARNSLNQPNVWLTMLLTSILCVLPVVAYRFLRILLWPTVNDKVRYKVRQDKVLPPAPRRVQARRASTRRSGYAFSHAQGYGDLVTSGRFLRWTPKSRPALFSQTDSPLAQTQPQFYRTINEGGEPPLTERMNRTASLSRDTLIACHFPLVQLPPWQLPVQAALCSGSASSAKQPGRLCSSSVGLTRAASLPEQDNLHREPFHSSLRHISSSYWSLKEDRSEEEGDGEGGSDSSGRCDSGSSPEDASQMTISQRHKEHPIVKGSLRSHNSFLPNEGVEEDDEDSDGDNLHRYHEDPFFVLQLHGNSNWALSNAGRRFSKPSSQSASQQNNDNKGSTVLLDCGEQNRVVDIEDNMFTCGNEGYCFSYGQPKCFPESFSEGHLEYVTDSSCNSSDGVLVNFSAIYNKSNNPATPNDLSCPAVQSSQPVEGSVFLNLHPFSQDRTTSSPHDRGTSAPSWSPQVLDSNCNIYLPDAQSLLSSLEVSDLTSCFQSQARLLPTGTTQKYYKLVTCDLSSQSASPSPALSSTTSVTSEGHYVLFNKARGDQGRGNKQEEEGSDKEGGRAAPLHRPRCMSWDSQHVTSFAEIAHCKRHTDSCQSSSHSHTSQDLCPIQEAVSLGQNSSHSPLLLSPNQGSSTVSNHPSLKAQRPSSLPIQPFDLLPPAGKPQSQPLGSLLDQYISHKNTKPSSQPGFKCKGNRLLTHLRPSPLGSYGAILLEGPSSSDTCSTCTPSPEHFHSKCNWTHSSPYSSHGCTFTSPKQAHISTIQSNTELTQVHSCQDQLFADLDQSYPSPGQAHSSPNQSQCKDSTKRSQATMSSSASHTPHPDLLVSFSPDTPLPPQKRTPLTSIPKAGSAASHYSLTAALSSVAHMSSQSTLLQPLVLAGPSVKQHQQQHCDSFSLSDSWPPVEFCLSPEASYESLSISHLQRRGLLKSVSLAVDLIMAHFGTSRDPGEKMWLGTTIGGLVLEHLCPTIQNILQDGLRDHKLDLIIGQRRNHAWNVVEASTHTGPTTRVLHSLLSKVRQCSLLTSHCMKLRAFIMGLLNLRTLEFWLNHLYNQKEVVKDHYHPWGFLAMSQGQCQPLFQELLLLLQPLSMLPFDLNLLLEPRLLHNRQLCSEEQSPPCSTFLMTSCPLLKGDREDRQGAYSSMDGPRENSRPTGEPHQLVQHLQGSSQVSKAMGQEKRVRPVGESSRSLREEVTSQEGRREGRGPETPRMTADLQDDNPSQGGLRWAKLFGSGRDHPARTQRAPQNPNGTQTKKRRPSQWLQLDSSQLGLLAHTVWSGKQPDRKHQT</sequence>
<feature type="binding site" evidence="18">
    <location>
        <position position="868"/>
    </location>
    <ligand>
        <name>Mg(2+)</name>
        <dbReference type="ChEBI" id="CHEBI:18420"/>
    </ligand>
</feature>
<feature type="transmembrane region" description="Helical" evidence="20">
    <location>
        <begin position="1073"/>
        <end position="1104"/>
    </location>
</feature>
<dbReference type="PROSITE" id="PS00154">
    <property type="entry name" value="ATPASE_E1_E2"/>
    <property type="match status" value="1"/>
</dbReference>
<evidence type="ECO:0000256" key="20">
    <source>
        <dbReference type="SAM" id="Phobius"/>
    </source>
</evidence>
<name>A0A060VWD1_ONCMY</name>
<gene>
    <name evidence="22" type="ORF">GSONMT00079350001</name>
</gene>
<feature type="binding site" evidence="17">
    <location>
        <position position="724"/>
    </location>
    <ligand>
        <name>ATP</name>
        <dbReference type="ChEBI" id="CHEBI:30616"/>
    </ligand>
</feature>
<feature type="transmembrane region" description="Helical" evidence="20">
    <location>
        <begin position="1037"/>
        <end position="1061"/>
    </location>
</feature>
<feature type="transmembrane region" description="Helical" evidence="20">
    <location>
        <begin position="284"/>
        <end position="307"/>
    </location>
</feature>
<feature type="binding site" evidence="17">
    <location>
        <position position="608"/>
    </location>
    <ligand>
        <name>ATP</name>
        <dbReference type="ChEBI" id="CHEBI:30616"/>
    </ligand>
</feature>
<dbReference type="FunFam" id="2.70.150.10:FF:000025">
    <property type="entry name" value="Phospholipid-transporting ATPase"/>
    <property type="match status" value="1"/>
</dbReference>
<dbReference type="Pfam" id="PF16212">
    <property type="entry name" value="PhoLip_ATPase_C"/>
    <property type="match status" value="1"/>
</dbReference>
<feature type="compositionally biased region" description="Low complexity" evidence="19">
    <location>
        <begin position="1724"/>
        <end position="1733"/>
    </location>
</feature>
<feature type="binding site" evidence="18">
    <location>
        <position position="402"/>
    </location>
    <ligand>
        <name>Mg(2+)</name>
        <dbReference type="ChEBI" id="CHEBI:18420"/>
    </ligand>
</feature>
<feature type="region of interest" description="Disordered" evidence="19">
    <location>
        <begin position="2239"/>
        <end position="2365"/>
    </location>
</feature>
<dbReference type="SFLD" id="SFLDF00027">
    <property type="entry name" value="p-type_atpase"/>
    <property type="match status" value="1"/>
</dbReference>
<feature type="compositionally biased region" description="Acidic residues" evidence="19">
    <location>
        <begin position="1381"/>
        <end position="1391"/>
    </location>
</feature>
<keyword evidence="5" id="KW-0813">Transport</keyword>
<dbReference type="NCBIfam" id="TIGR01652">
    <property type="entry name" value="ATPase-Plipid"/>
    <property type="match status" value="1"/>
</dbReference>
<dbReference type="GO" id="GO:0016887">
    <property type="term" value="F:ATP hydrolysis activity"/>
    <property type="evidence" value="ECO:0007669"/>
    <property type="project" value="InterPro"/>
</dbReference>
<feature type="compositionally biased region" description="Polar residues" evidence="19">
    <location>
        <begin position="2267"/>
        <end position="2276"/>
    </location>
</feature>
<comment type="similarity">
    <text evidence="3">Belongs to the cation transport ATPase (P-type) (TC 3.A.3) family. Type IV subfamily.</text>
</comment>
<dbReference type="FunFam" id="3.40.50.1000:FF:000001">
    <property type="entry name" value="Phospholipid-transporting ATPase IC"/>
    <property type="match status" value="1"/>
</dbReference>
<dbReference type="SUPFAM" id="SSF140741">
    <property type="entry name" value="RUN domain-like"/>
    <property type="match status" value="1"/>
</dbReference>
<dbReference type="PANTHER" id="PTHR24092:SF177">
    <property type="entry name" value="PHOSPHOLIPID-TRANSPORTING ATPASE"/>
    <property type="match status" value="1"/>
</dbReference>
<evidence type="ECO:0000256" key="17">
    <source>
        <dbReference type="PIRSR" id="PIRSR606539-2"/>
    </source>
</evidence>
<feature type="binding site" evidence="17">
    <location>
        <position position="838"/>
    </location>
    <ligand>
        <name>ATP</name>
        <dbReference type="ChEBI" id="CHEBI:30616"/>
    </ligand>
</feature>
<feature type="binding site" evidence="18">
    <location>
        <position position="400"/>
    </location>
    <ligand>
        <name>Mg(2+)</name>
        <dbReference type="ChEBI" id="CHEBI:18420"/>
    </ligand>
</feature>
<feature type="transmembrane region" description="Helical" evidence="20">
    <location>
        <begin position="954"/>
        <end position="974"/>
    </location>
</feature>
<dbReference type="InterPro" id="IPR036412">
    <property type="entry name" value="HAD-like_sf"/>
</dbReference>
<feature type="active site" description="4-aspartylphosphate intermediate" evidence="16">
    <location>
        <position position="400"/>
    </location>
</feature>
<dbReference type="FunFam" id="3.40.1110.10:FF:000188">
    <property type="entry name" value="Phospholipid-transporting ATPase"/>
    <property type="match status" value="1"/>
</dbReference>
<keyword evidence="7 18" id="KW-0479">Metal-binding</keyword>
<feature type="compositionally biased region" description="Low complexity" evidence="19">
    <location>
        <begin position="1426"/>
        <end position="1437"/>
    </location>
</feature>